<organism evidence="1">
    <name type="scientific">Myoviridae sp. ct0Tg8</name>
    <dbReference type="NCBI Taxonomy" id="2826598"/>
    <lineage>
        <taxon>Viruses</taxon>
        <taxon>Duplodnaviria</taxon>
        <taxon>Heunggongvirae</taxon>
        <taxon>Uroviricota</taxon>
        <taxon>Caudoviricetes</taxon>
    </lineage>
</organism>
<reference evidence="1" key="1">
    <citation type="journal article" date="2021" name="Proc. Natl. Acad. Sci. U.S.A.">
        <title>A Catalog of Tens of Thousands of Viruses from Human Metagenomes Reveals Hidden Associations with Chronic Diseases.</title>
        <authorList>
            <person name="Tisza M.J."/>
            <person name="Buck C.B."/>
        </authorList>
    </citation>
    <scope>NUCLEOTIDE SEQUENCE</scope>
    <source>
        <strain evidence="1">Ct0Tg8</strain>
    </source>
</reference>
<protein>
    <submittedName>
        <fullName evidence="1">Uncharacterized protein</fullName>
    </submittedName>
</protein>
<sequence>MEEKIQNEEIREKLNATVEHILRLPIEVVFPRTTAMGTLWQAIKRLGKKPDPQHSKCLLDIAVSNLRVLSTLVCTAKSNTTHQQGLSATEITHSLLSSTEETYSLVTYRQKQRLYLLKLRLCLTDGVLVIHAEAPLFLWLQLALEQKHSSLLLYQVLQDS</sequence>
<dbReference type="EMBL" id="BK015128">
    <property type="protein sequence ID" value="DAD92122.1"/>
    <property type="molecule type" value="Genomic_DNA"/>
</dbReference>
<name>A0A8S5NCY9_9CAUD</name>
<evidence type="ECO:0000313" key="1">
    <source>
        <dbReference type="EMBL" id="DAD92122.1"/>
    </source>
</evidence>
<proteinExistence type="predicted"/>
<accession>A0A8S5NCY9</accession>